<dbReference type="AlphaFoldDB" id="A0A0B6Z598"/>
<gene>
    <name evidence="1" type="primary">ORF49219</name>
</gene>
<reference evidence="1" key="1">
    <citation type="submission" date="2014-12" db="EMBL/GenBank/DDBJ databases">
        <title>Insight into the proteome of Arion vulgaris.</title>
        <authorList>
            <person name="Aradska J."/>
            <person name="Bulat T."/>
            <person name="Smidak R."/>
            <person name="Sarate P."/>
            <person name="Gangsoo J."/>
            <person name="Sialana F."/>
            <person name="Bilban M."/>
            <person name="Lubec G."/>
        </authorList>
    </citation>
    <scope>NUCLEOTIDE SEQUENCE</scope>
    <source>
        <tissue evidence="1">Skin</tissue>
    </source>
</reference>
<evidence type="ECO:0000313" key="1">
    <source>
        <dbReference type="EMBL" id="CEK63718.1"/>
    </source>
</evidence>
<proteinExistence type="predicted"/>
<sequence>MFKENLKRNVERELKDRGLTWEIIIRKTAERHQEKSLGEVVGVKPDTKLVSLFLS</sequence>
<protein>
    <submittedName>
        <fullName evidence="1">Uncharacterized protein</fullName>
    </submittedName>
</protein>
<organism evidence="1">
    <name type="scientific">Arion vulgaris</name>
    <dbReference type="NCBI Taxonomy" id="1028688"/>
    <lineage>
        <taxon>Eukaryota</taxon>
        <taxon>Metazoa</taxon>
        <taxon>Spiralia</taxon>
        <taxon>Lophotrochozoa</taxon>
        <taxon>Mollusca</taxon>
        <taxon>Gastropoda</taxon>
        <taxon>Heterobranchia</taxon>
        <taxon>Euthyneura</taxon>
        <taxon>Panpulmonata</taxon>
        <taxon>Eupulmonata</taxon>
        <taxon>Stylommatophora</taxon>
        <taxon>Helicina</taxon>
        <taxon>Arionoidea</taxon>
        <taxon>Arionidae</taxon>
        <taxon>Arion</taxon>
    </lineage>
</organism>
<dbReference type="EMBL" id="HACG01016853">
    <property type="protein sequence ID" value="CEK63718.1"/>
    <property type="molecule type" value="Transcribed_RNA"/>
</dbReference>
<feature type="non-terminal residue" evidence="1">
    <location>
        <position position="55"/>
    </location>
</feature>
<accession>A0A0B6Z598</accession>
<name>A0A0B6Z598_9EUPU</name>